<comment type="caution">
    <text evidence="1">The sequence shown here is derived from an EMBL/GenBank/DDBJ whole genome shotgun (WGS) entry which is preliminary data.</text>
</comment>
<organism evidence="1 2">
    <name type="scientific">Niallia circulans</name>
    <name type="common">Bacillus circulans</name>
    <dbReference type="NCBI Taxonomy" id="1397"/>
    <lineage>
        <taxon>Bacteria</taxon>
        <taxon>Bacillati</taxon>
        <taxon>Bacillota</taxon>
        <taxon>Bacilli</taxon>
        <taxon>Bacillales</taxon>
        <taxon>Bacillaceae</taxon>
        <taxon>Niallia</taxon>
    </lineage>
</organism>
<evidence type="ECO:0000313" key="1">
    <source>
        <dbReference type="EMBL" id="TRZ38048.1"/>
    </source>
</evidence>
<proteinExistence type="predicted"/>
<dbReference type="RefSeq" id="WP_185766321.1">
    <property type="nucleotide sequence ID" value="NZ_RIBP01000004.1"/>
</dbReference>
<protein>
    <recommendedName>
        <fullName evidence="3">IDEAL domain-containing protein</fullName>
    </recommendedName>
</protein>
<gene>
    <name evidence="1" type="ORF">CEQ21_21790</name>
</gene>
<evidence type="ECO:0000313" key="2">
    <source>
        <dbReference type="Proteomes" id="UP000319837"/>
    </source>
</evidence>
<dbReference type="EMBL" id="RIBP01000004">
    <property type="protein sequence ID" value="TRZ38048.1"/>
    <property type="molecule type" value="Genomic_DNA"/>
</dbReference>
<dbReference type="Proteomes" id="UP000319837">
    <property type="component" value="Unassembled WGS sequence"/>
</dbReference>
<accession>A0A553SM36</accession>
<evidence type="ECO:0008006" key="3">
    <source>
        <dbReference type="Google" id="ProtNLM"/>
    </source>
</evidence>
<sequence length="126" mass="14906">MQNQFLVVKPFQYMVECTCPRPDHTFFLDLHKGDIITVTEEKKYVDSLGWLMLVMINDYSVYMFVQELEDFIDEEKIVSVLDMELKRNYLQFKVNESLDTLDKEGFEQYAKELTIVKEMVEIGALS</sequence>
<reference evidence="2" key="1">
    <citation type="submission" date="2018-10" db="EMBL/GenBank/DDBJ databases">
        <title>FDA dAtabase for Regulatory Grade micrObial Sequences (FDA-ARGOS): Supporting development and validation of Infectious Disease Dx tests.</title>
        <authorList>
            <person name="Minogue T."/>
            <person name="Wolcott M."/>
            <person name="Wasieloski L."/>
            <person name="Aguilar W."/>
            <person name="Moore D."/>
            <person name="Tallon L."/>
            <person name="Sadzewicz L."/>
            <person name="Sengamalay N."/>
            <person name="Ott S."/>
            <person name="Godinez A."/>
            <person name="Nagaraj S."/>
            <person name="Vavikolanu K."/>
            <person name="Vyas G."/>
            <person name="Nadendla S."/>
            <person name="George J."/>
            <person name="Sichtig H."/>
        </authorList>
    </citation>
    <scope>NUCLEOTIDE SEQUENCE [LARGE SCALE GENOMIC DNA]</scope>
    <source>
        <strain evidence="2">FDAARGOS_343</strain>
    </source>
</reference>
<dbReference type="AlphaFoldDB" id="A0A553SM36"/>
<name>A0A553SM36_NIACI</name>